<dbReference type="OrthoDB" id="9854941at2"/>
<organism evidence="1 2">
    <name type="scientific">Lacicoccus qingdaonensis</name>
    <dbReference type="NCBI Taxonomy" id="576118"/>
    <lineage>
        <taxon>Bacteria</taxon>
        <taxon>Bacillati</taxon>
        <taxon>Bacillota</taxon>
        <taxon>Bacilli</taxon>
        <taxon>Bacillales</taxon>
        <taxon>Salinicoccaceae</taxon>
        <taxon>Lacicoccus</taxon>
    </lineage>
</organism>
<dbReference type="AlphaFoldDB" id="A0A1G9F0S8"/>
<dbReference type="EMBL" id="FNFY01000010">
    <property type="protein sequence ID" value="SDK82017.1"/>
    <property type="molecule type" value="Genomic_DNA"/>
</dbReference>
<reference evidence="2" key="1">
    <citation type="submission" date="2016-10" db="EMBL/GenBank/DDBJ databases">
        <authorList>
            <person name="Varghese N."/>
            <person name="Submissions S."/>
        </authorList>
    </citation>
    <scope>NUCLEOTIDE SEQUENCE [LARGE SCALE GENOMIC DNA]</scope>
    <source>
        <strain evidence="2">CGMCC 1.8895</strain>
    </source>
</reference>
<name>A0A1G9F0S8_9BACL</name>
<protein>
    <submittedName>
        <fullName evidence="1">Uncharacterized protein</fullName>
    </submittedName>
</protein>
<dbReference type="Proteomes" id="UP000199008">
    <property type="component" value="Unassembled WGS sequence"/>
</dbReference>
<dbReference type="STRING" id="576118.SAMN05216216_11076"/>
<gene>
    <name evidence="1" type="ORF">SAMN05216216_11076</name>
</gene>
<dbReference type="RefSeq" id="WP_092986110.1">
    <property type="nucleotide sequence ID" value="NZ_FNFY01000010.1"/>
</dbReference>
<keyword evidence="2" id="KW-1185">Reference proteome</keyword>
<sequence length="113" mass="12849">MGMNAMIQAQLNNSLHGILNCRCEGNCLLKSIDLNHIDGDDAFLEVEPYDAAFNQSNVDETIDRTKRVLLRRRKAISRALGVKRLSVNFYDEWTMKDAFVVDLEENKITSSVN</sequence>
<proteinExistence type="predicted"/>
<accession>A0A1G9F0S8</accession>
<evidence type="ECO:0000313" key="1">
    <source>
        <dbReference type="EMBL" id="SDK82017.1"/>
    </source>
</evidence>
<evidence type="ECO:0000313" key="2">
    <source>
        <dbReference type="Proteomes" id="UP000199008"/>
    </source>
</evidence>